<sequence>MEFGLGEIPIQRKHLKAIIESILPACTEPDLETGLPFRAQSIIANPPAYVKSVMESWRGMMRRCRYGTEWGAEPACILWCIWEINGYLRGRRCLF</sequence>
<accession>A0A7N2QZ28</accession>
<evidence type="ECO:0000313" key="1">
    <source>
        <dbReference type="EnsemblPlants" id="QL02p038981:mrna"/>
    </source>
</evidence>
<dbReference type="InParanoid" id="A0A7N2QZ28"/>
<dbReference type="EnsemblPlants" id="QL02p038981:mrna">
    <property type="protein sequence ID" value="QL02p038981:mrna"/>
    <property type="gene ID" value="QL02p038981"/>
</dbReference>
<keyword evidence="2" id="KW-1185">Reference proteome</keyword>
<reference evidence="1" key="2">
    <citation type="submission" date="2021-01" db="UniProtKB">
        <authorList>
            <consortium name="EnsemblPlants"/>
        </authorList>
    </citation>
    <scope>IDENTIFICATION</scope>
</reference>
<reference evidence="2" key="1">
    <citation type="journal article" date="2016" name="G3 (Bethesda)">
        <title>First Draft Assembly and Annotation of the Genome of a California Endemic Oak Quercus lobata Nee (Fagaceae).</title>
        <authorList>
            <person name="Sork V.L."/>
            <person name="Fitz-Gibbon S.T."/>
            <person name="Puiu D."/>
            <person name="Crepeau M."/>
            <person name="Gugger P.F."/>
            <person name="Sherman R."/>
            <person name="Stevens K."/>
            <person name="Langley C.H."/>
            <person name="Pellegrini M."/>
            <person name="Salzberg S.L."/>
        </authorList>
    </citation>
    <scope>NUCLEOTIDE SEQUENCE [LARGE SCALE GENOMIC DNA]</scope>
    <source>
        <strain evidence="2">cv. SW786</strain>
    </source>
</reference>
<proteinExistence type="predicted"/>
<organism evidence="1 2">
    <name type="scientific">Quercus lobata</name>
    <name type="common">Valley oak</name>
    <dbReference type="NCBI Taxonomy" id="97700"/>
    <lineage>
        <taxon>Eukaryota</taxon>
        <taxon>Viridiplantae</taxon>
        <taxon>Streptophyta</taxon>
        <taxon>Embryophyta</taxon>
        <taxon>Tracheophyta</taxon>
        <taxon>Spermatophyta</taxon>
        <taxon>Magnoliopsida</taxon>
        <taxon>eudicotyledons</taxon>
        <taxon>Gunneridae</taxon>
        <taxon>Pentapetalae</taxon>
        <taxon>rosids</taxon>
        <taxon>fabids</taxon>
        <taxon>Fagales</taxon>
        <taxon>Fagaceae</taxon>
        <taxon>Quercus</taxon>
    </lineage>
</organism>
<protein>
    <submittedName>
        <fullName evidence="1">Uncharacterized protein</fullName>
    </submittedName>
</protein>
<evidence type="ECO:0000313" key="2">
    <source>
        <dbReference type="Proteomes" id="UP000594261"/>
    </source>
</evidence>
<dbReference type="Gramene" id="QL02p038981:mrna">
    <property type="protein sequence ID" value="QL02p038981:mrna"/>
    <property type="gene ID" value="QL02p038981"/>
</dbReference>
<dbReference type="Proteomes" id="UP000594261">
    <property type="component" value="Chromosome 2"/>
</dbReference>
<name>A0A7N2QZ28_QUELO</name>
<dbReference type="AlphaFoldDB" id="A0A7N2QZ28"/>